<feature type="compositionally biased region" description="Polar residues" evidence="1">
    <location>
        <begin position="896"/>
        <end position="909"/>
    </location>
</feature>
<dbReference type="PANTHER" id="PTHR15821:SF0">
    <property type="entry name" value="TRANSCRIPTIONAL ACTIVATOR MN1"/>
    <property type="match status" value="1"/>
</dbReference>
<feature type="region of interest" description="Disordered" evidence="1">
    <location>
        <begin position="412"/>
        <end position="441"/>
    </location>
</feature>
<protein>
    <submittedName>
        <fullName evidence="2">MN1 proto-onco, transcriptional regulator</fullName>
    </submittedName>
</protein>
<feature type="region of interest" description="Disordered" evidence="1">
    <location>
        <begin position="1024"/>
        <end position="1056"/>
    </location>
</feature>
<dbReference type="InterPro" id="IPR037644">
    <property type="entry name" value="MN1"/>
</dbReference>
<feature type="region of interest" description="Disordered" evidence="1">
    <location>
        <begin position="636"/>
        <end position="694"/>
    </location>
</feature>
<accession>A0A8C9S5B0</accession>
<dbReference type="KEGG" id="sfm:108935664"/>
<feature type="compositionally biased region" description="Polar residues" evidence="1">
    <location>
        <begin position="473"/>
        <end position="486"/>
    </location>
</feature>
<feature type="region of interest" description="Disordered" evidence="1">
    <location>
        <begin position="187"/>
        <end position="335"/>
    </location>
</feature>
<feature type="compositionally biased region" description="Polar residues" evidence="1">
    <location>
        <begin position="642"/>
        <end position="689"/>
    </location>
</feature>
<dbReference type="OrthoDB" id="8757028at2759"/>
<proteinExistence type="predicted"/>
<feature type="compositionally biased region" description="Polar residues" evidence="1">
    <location>
        <begin position="789"/>
        <end position="801"/>
    </location>
</feature>
<reference evidence="2" key="2">
    <citation type="submission" date="2025-08" db="UniProtKB">
        <authorList>
            <consortium name="Ensembl"/>
        </authorList>
    </citation>
    <scope>IDENTIFICATION</scope>
</reference>
<feature type="compositionally biased region" description="Polar residues" evidence="1">
    <location>
        <begin position="234"/>
        <end position="244"/>
    </location>
</feature>
<gene>
    <name evidence="2" type="primary">MN1</name>
    <name evidence="2" type="synonym">LOC108935664</name>
</gene>
<dbReference type="PANTHER" id="PTHR15821">
    <property type="entry name" value="PROTEIN MN1"/>
    <property type="match status" value="1"/>
</dbReference>
<dbReference type="Ensembl" id="ENSSFOT00015027994.2">
    <property type="protein sequence ID" value="ENSSFOP00015027683.1"/>
    <property type="gene ID" value="ENSSFOG00015017775.2"/>
</dbReference>
<feature type="compositionally biased region" description="Basic and acidic residues" evidence="1">
    <location>
        <begin position="866"/>
        <end position="882"/>
    </location>
</feature>
<dbReference type="AlphaFoldDB" id="A0A8C9S5B0"/>
<name>A0A8C9S5B0_SCLFO</name>
<organism evidence="2 3">
    <name type="scientific">Scleropages formosus</name>
    <name type="common">Asian bonytongue</name>
    <name type="synonym">Osteoglossum formosum</name>
    <dbReference type="NCBI Taxonomy" id="113540"/>
    <lineage>
        <taxon>Eukaryota</taxon>
        <taxon>Metazoa</taxon>
        <taxon>Chordata</taxon>
        <taxon>Craniata</taxon>
        <taxon>Vertebrata</taxon>
        <taxon>Euteleostomi</taxon>
        <taxon>Actinopterygii</taxon>
        <taxon>Neopterygii</taxon>
        <taxon>Teleostei</taxon>
        <taxon>Osteoglossocephala</taxon>
        <taxon>Osteoglossomorpha</taxon>
        <taxon>Osteoglossiformes</taxon>
        <taxon>Osteoglossidae</taxon>
        <taxon>Scleropages</taxon>
    </lineage>
</organism>
<keyword evidence="3" id="KW-1185">Reference proteome</keyword>
<feature type="compositionally biased region" description="Gly residues" evidence="1">
    <location>
        <begin position="821"/>
        <end position="832"/>
    </location>
</feature>
<dbReference type="GeneTree" id="ENSGT00390000001777"/>
<feature type="region of interest" description="Disordered" evidence="1">
    <location>
        <begin position="469"/>
        <end position="492"/>
    </location>
</feature>
<dbReference type="GO" id="GO:0006355">
    <property type="term" value="P:regulation of DNA-templated transcription"/>
    <property type="evidence" value="ECO:0007669"/>
    <property type="project" value="InterPro"/>
</dbReference>
<feature type="region of interest" description="Disordered" evidence="1">
    <location>
        <begin position="789"/>
        <end position="988"/>
    </location>
</feature>
<reference evidence="2" key="3">
    <citation type="submission" date="2025-09" db="UniProtKB">
        <authorList>
            <consortium name="Ensembl"/>
        </authorList>
    </citation>
    <scope>IDENTIFICATION</scope>
</reference>
<feature type="region of interest" description="Disordered" evidence="1">
    <location>
        <begin position="1080"/>
        <end position="1100"/>
    </location>
</feature>
<sequence length="1160" mass="121055">MFGLEQFGPQIHSRRSGQAERDVAHLGQQMNSQYKNPGFHPGGVHVPGEPGAAPLNDPSVPYGFHPLGHMDPCSPSLPHLQHPPQMHTFVGGHQPHLGPPQGHHPHLQHSQFGGSYGATEMSSSCLHGGRLEGFQQGFTEGFDPLSVSQAGEGFSHRQPSAAIPDFQHHGPGGNHVVPAPCLPLDQSPNRAASFHGLPSFSSEPHSLDPHGLPPPGRPKGFDYGYSSDPHPGPCNSTAFSSSEPNCHVPHYGMGRPAAGDGGSHGNPGVPRQGVPKAHQLQHATFYERFGGGRKVPVGEEPGLTARYSAGQQPQPGGVARQGPCPSALVHSPGSGHNGMRDGGLMMPVQHGQFDYPFSRTEGRSVHPYEDPAFGMQPQPPPSQRLQHFDSACMNVSKRPRFDFSGGPNEEGCGNWGNGLHTPPGGSSHLSPSAYPAPTGNFTPAAPEGFSLLSAEQVSLQQRHNAALMMKQMASRSQQHRTQQSGLRQICHPGDLGPSNMAPRGQMGAFEGSSFENDGVRRMANVDSQKGPTLQEIPWCPTMAPQGDILPCRLGGAPRPHDMGLQQGSGDVLFRPGTGCPGMGVQEPTRMSHNRHTQGHAQALLSPGVHSQLRNNTGELQQMQSPDMGVVLPNAAAGRRPTDFSTPHMGSQPSFPFGGTQRQGTAQNIAPGTNSSPGSYQTRSEMSTGQGSSLSKLGSLSLGSFSKSSGKDSAFGESCLAALSTACQNMIASLGAPNLNVTFNRKGPNQGRRKAGPAEQDVGCAAMSGVGECFQGDVCQGGHSPAAGTCSTKLPGQSNTNQGGPGEASTPSSNLSKENPPGGEGRGGPVCGRGRGRRKSGQINPGGFFPSDGGNAAVTPSPSSGEKLQEESLKSPSWRKGDDLLLGDQTDLMSSLDAGTQSVARSNGSSPHADFPGDGSAICSNEDEVSSSSDHSKPVRSLPLPVSPKQLRSDQRVTKRQKPGGVTVGGCSTSTPDSYTFNGPGTPVLEPVRVPTSAAGQDEIHPLDILQAQIQLQRQQFSISEDGARTDSPSQNGDTGPSPHCSPDGGKAPVDPIDLDSLMAEQNAAWFVPGNKALVSDQQGDKRTAPWEKSGSHSNCKEGADQSMAGSGIGSGGGLCLSVQCTDELGTGEAHAGAVPAWRSLHSDISSHFSTYVAALT</sequence>
<feature type="region of interest" description="Disordered" evidence="1">
    <location>
        <begin position="1"/>
        <end position="21"/>
    </location>
</feature>
<dbReference type="Proteomes" id="UP000694397">
    <property type="component" value="Chromosome 6"/>
</dbReference>
<reference evidence="2 3" key="1">
    <citation type="submission" date="2019-04" db="EMBL/GenBank/DDBJ databases">
        <authorList>
            <consortium name="Wellcome Sanger Institute Data Sharing"/>
        </authorList>
    </citation>
    <scope>NUCLEOTIDE SEQUENCE [LARGE SCALE GENOMIC DNA]</scope>
</reference>
<evidence type="ECO:0000256" key="1">
    <source>
        <dbReference type="SAM" id="MobiDB-lite"/>
    </source>
</evidence>
<evidence type="ECO:0000313" key="3">
    <source>
        <dbReference type="Proteomes" id="UP000694397"/>
    </source>
</evidence>
<evidence type="ECO:0000313" key="2">
    <source>
        <dbReference type="Ensembl" id="ENSSFOP00015027683.1"/>
    </source>
</evidence>